<keyword evidence="1" id="KW-0175">Coiled coil</keyword>
<evidence type="ECO:0000313" key="4">
    <source>
        <dbReference type="Proteomes" id="UP000251561"/>
    </source>
</evidence>
<sequence>MKEGFLISKLILTGSNLKPAEIEFKKGLNVISGPTSTGKSFIFDCLNYMLGGQTLERVPPEAKNYNSIYLEIEAKKKSYTLERSISGGQFNLYQKSYDKINECQPTVLLTKLKKGNDNNISTFFLGLCNLDNKAIRKNKTKGTKSSLSFRDLCHLCLISETEITKTQSPIFAQGGFQKTKELNVVKFLVTGKDDSSIITEPDEKIINFKKGKVEILDELIAKFTFDISNGKTVGVKLDSLDKTISFVKNEQDKLLKQFSIYDDQRKEYSKNIFEFEKKIETLQETLSRSELLNEYYSSDTKRLKSTIEAGSLLLENSENLNSCPYCDNEINSLSSNDEISKTILSCDKEIGKIIFLQDELKSSLLLLNKEKDELQTNLYFEKDLLDNVEILIEKNINSSLVDLKKELEFLYKKRDKVLEENFIKESIGKFTQYRSEISDTFENKEENVYDDLSTAVMNPISENIYKILEECNYSEISTISFSEKTNDFVIGSKNRNLSGKGERAITYATFVLALSEYLEKKEYKMGVPIFDSPLVTYKKPDSNGEGITEDLAMDFYRYCASKTSCPQVIIFENEEPPSDILKVIHHIKFTKKVGIGRFGFIPK</sequence>
<evidence type="ECO:0000259" key="2">
    <source>
        <dbReference type="Pfam" id="PF13476"/>
    </source>
</evidence>
<dbReference type="AlphaFoldDB" id="A0A344LXK4"/>
<proteinExistence type="predicted"/>
<keyword evidence="4" id="KW-1185">Reference proteome</keyword>
<dbReference type="InterPro" id="IPR038729">
    <property type="entry name" value="Rad50/SbcC_AAA"/>
</dbReference>
<organism evidence="3 4">
    <name type="scientific">Flavobacterium fluviale</name>
    <dbReference type="NCBI Taxonomy" id="2249356"/>
    <lineage>
        <taxon>Bacteria</taxon>
        <taxon>Pseudomonadati</taxon>
        <taxon>Bacteroidota</taxon>
        <taxon>Flavobacteriia</taxon>
        <taxon>Flavobacteriales</taxon>
        <taxon>Flavobacteriaceae</taxon>
        <taxon>Flavobacterium</taxon>
    </lineage>
</organism>
<protein>
    <recommendedName>
        <fullName evidence="2">Rad50/SbcC-type AAA domain-containing protein</fullName>
    </recommendedName>
</protein>
<reference evidence="3 4" key="1">
    <citation type="submission" date="2018-06" db="EMBL/GenBank/DDBJ databases">
        <title>Genome sequencing of Flavobacterium.</title>
        <authorList>
            <person name="Baek M.-G."/>
            <person name="Yi H."/>
        </authorList>
    </citation>
    <scope>NUCLEOTIDE SEQUENCE [LARGE SCALE GENOMIC DNA]</scope>
    <source>
        <strain evidence="3 4">HYN0086</strain>
    </source>
</reference>
<evidence type="ECO:0000256" key="1">
    <source>
        <dbReference type="SAM" id="Coils"/>
    </source>
</evidence>
<gene>
    <name evidence="3" type="ORF">HYN86_19480</name>
</gene>
<feature type="domain" description="Rad50/SbcC-type AAA" evidence="2">
    <location>
        <begin position="19"/>
        <end position="286"/>
    </location>
</feature>
<feature type="coiled-coil region" evidence="1">
    <location>
        <begin position="357"/>
        <end position="420"/>
    </location>
</feature>
<dbReference type="OrthoDB" id="103556at2"/>
<name>A0A344LXK4_9FLAO</name>
<accession>A0A344LXK4</accession>
<dbReference type="KEGG" id="ffl:HYN86_19480"/>
<dbReference type="EMBL" id="CP030261">
    <property type="protein sequence ID" value="AXB58646.1"/>
    <property type="molecule type" value="Genomic_DNA"/>
</dbReference>
<dbReference type="Pfam" id="PF13476">
    <property type="entry name" value="AAA_23"/>
    <property type="match status" value="1"/>
</dbReference>
<dbReference type="RefSeq" id="WP_113679554.1">
    <property type="nucleotide sequence ID" value="NZ_CP030261.1"/>
</dbReference>
<evidence type="ECO:0000313" key="3">
    <source>
        <dbReference type="EMBL" id="AXB58646.1"/>
    </source>
</evidence>
<dbReference type="Gene3D" id="3.40.50.300">
    <property type="entry name" value="P-loop containing nucleotide triphosphate hydrolases"/>
    <property type="match status" value="1"/>
</dbReference>
<dbReference type="SUPFAM" id="SSF52540">
    <property type="entry name" value="P-loop containing nucleoside triphosphate hydrolases"/>
    <property type="match status" value="1"/>
</dbReference>
<dbReference type="Proteomes" id="UP000251561">
    <property type="component" value="Chromosome"/>
</dbReference>
<dbReference type="InterPro" id="IPR027417">
    <property type="entry name" value="P-loop_NTPase"/>
</dbReference>